<accession>A0A0A9A138</accession>
<dbReference type="AlphaFoldDB" id="A0A0A9A138"/>
<dbReference type="EMBL" id="GBRH01257138">
    <property type="protein sequence ID" value="JAD40757.1"/>
    <property type="molecule type" value="Transcribed_RNA"/>
</dbReference>
<organism evidence="1">
    <name type="scientific">Arundo donax</name>
    <name type="common">Giant reed</name>
    <name type="synonym">Donax arundinaceus</name>
    <dbReference type="NCBI Taxonomy" id="35708"/>
    <lineage>
        <taxon>Eukaryota</taxon>
        <taxon>Viridiplantae</taxon>
        <taxon>Streptophyta</taxon>
        <taxon>Embryophyta</taxon>
        <taxon>Tracheophyta</taxon>
        <taxon>Spermatophyta</taxon>
        <taxon>Magnoliopsida</taxon>
        <taxon>Liliopsida</taxon>
        <taxon>Poales</taxon>
        <taxon>Poaceae</taxon>
        <taxon>PACMAD clade</taxon>
        <taxon>Arundinoideae</taxon>
        <taxon>Arundineae</taxon>
        <taxon>Arundo</taxon>
    </lineage>
</organism>
<sequence>MSPDENACYMRALTSPPLT</sequence>
<evidence type="ECO:0000313" key="1">
    <source>
        <dbReference type="EMBL" id="JAD40757.1"/>
    </source>
</evidence>
<proteinExistence type="predicted"/>
<protein>
    <submittedName>
        <fullName evidence="1">Uncharacterized protein</fullName>
    </submittedName>
</protein>
<reference evidence="1" key="1">
    <citation type="submission" date="2014-09" db="EMBL/GenBank/DDBJ databases">
        <authorList>
            <person name="Magalhaes I.L.F."/>
            <person name="Oliveira U."/>
            <person name="Santos F.R."/>
            <person name="Vidigal T.H.D.A."/>
            <person name="Brescovit A.D."/>
            <person name="Santos A.J."/>
        </authorList>
    </citation>
    <scope>NUCLEOTIDE SEQUENCE</scope>
    <source>
        <tissue evidence="1">Shoot tissue taken approximately 20 cm above the soil surface</tissue>
    </source>
</reference>
<name>A0A0A9A138_ARUDO</name>
<reference evidence="1" key="2">
    <citation type="journal article" date="2015" name="Data Brief">
        <title>Shoot transcriptome of the giant reed, Arundo donax.</title>
        <authorList>
            <person name="Barrero R.A."/>
            <person name="Guerrero F.D."/>
            <person name="Moolhuijzen P."/>
            <person name="Goolsby J.A."/>
            <person name="Tidwell J."/>
            <person name="Bellgard S.E."/>
            <person name="Bellgard M.I."/>
        </authorList>
    </citation>
    <scope>NUCLEOTIDE SEQUENCE</scope>
    <source>
        <tissue evidence="1">Shoot tissue taken approximately 20 cm above the soil surface</tissue>
    </source>
</reference>